<feature type="non-terminal residue" evidence="1">
    <location>
        <position position="1"/>
    </location>
</feature>
<comment type="caution">
    <text evidence="1">The sequence shown here is derived from an EMBL/GenBank/DDBJ whole genome shotgun (WGS) entry which is preliminary data.</text>
</comment>
<feature type="non-terminal residue" evidence="1">
    <location>
        <position position="457"/>
    </location>
</feature>
<dbReference type="Proteomes" id="UP000567293">
    <property type="component" value="Unassembled WGS sequence"/>
</dbReference>
<dbReference type="AlphaFoldDB" id="A0A7V8NWG1"/>
<accession>A0A7V8NWG1</accession>
<name>A0A7V8NWG1_9BACT</name>
<evidence type="ECO:0000313" key="1">
    <source>
        <dbReference type="EMBL" id="MBA0088656.1"/>
    </source>
</evidence>
<keyword evidence="2" id="KW-1185">Reference proteome</keyword>
<protein>
    <submittedName>
        <fullName evidence="1">Uncharacterized protein</fullName>
    </submittedName>
</protein>
<proteinExistence type="predicted"/>
<gene>
    <name evidence="1" type="ORF">HRJ53_27015</name>
</gene>
<reference evidence="1" key="1">
    <citation type="submission" date="2020-06" db="EMBL/GenBank/DDBJ databases">
        <title>Legume-microbial interactions unlock mineral nutrients during tropical forest succession.</title>
        <authorList>
            <person name="Epihov D.Z."/>
        </authorList>
    </citation>
    <scope>NUCLEOTIDE SEQUENCE [LARGE SCALE GENOMIC DNA]</scope>
    <source>
        <strain evidence="1">Pan2503</strain>
    </source>
</reference>
<organism evidence="1 2">
    <name type="scientific">Candidatus Acidiferrum panamense</name>
    <dbReference type="NCBI Taxonomy" id="2741543"/>
    <lineage>
        <taxon>Bacteria</taxon>
        <taxon>Pseudomonadati</taxon>
        <taxon>Acidobacteriota</taxon>
        <taxon>Terriglobia</taxon>
        <taxon>Candidatus Acidiferrales</taxon>
        <taxon>Candidatus Acidiferrum</taxon>
    </lineage>
</organism>
<dbReference type="EMBL" id="JACDQQ010002614">
    <property type="protein sequence ID" value="MBA0088656.1"/>
    <property type="molecule type" value="Genomic_DNA"/>
</dbReference>
<sequence length="457" mass="46065">TSPAVNIQPGLTNVRASAAAYEYLWGTPVNPTNNQIVVTLAPDFAPAITAGSLPTFPTPVRVAFTSITNPTAAFSPAVAIGDLLVVGVICGNSTPSTPTDTIGTAYSLAASGSGTGGVTASIYVFAGIAPAGGANTVAVTLNASDTGAVCLVDAKGATINTDGIVFTQFPATTHPVSNPLTTVNPGDVLVNLIKSTTITAGQPGWTGVYSGARSVQAFVPGTVGTFSPGWTTGSQQGFMGLVAFSAATAGLVLSGCYIHPTAWGIVPTDSLAASYAGTDNGWEVFDYTVYSPPQVSTATLVIDGGSTVPEQATIITGAQPSPQGGVPSVSTAIYYSNDARIYSPVVSASGLGTCSGSAVGRYFKFVLSIQNNTGQTQSVALGPAGGYWQNVTLAGALVHPTSYLVAPADTVLASYASSTGFEIFDNFCVSPPTNSTITYVVNTGQTGAVTAQMNTSY</sequence>
<evidence type="ECO:0000313" key="2">
    <source>
        <dbReference type="Proteomes" id="UP000567293"/>
    </source>
</evidence>